<gene>
    <name evidence="10" type="ORF">SERLA73DRAFT_149914</name>
</gene>
<dbReference type="PROSITE" id="PS50157">
    <property type="entry name" value="ZINC_FINGER_C2H2_2"/>
    <property type="match status" value="2"/>
</dbReference>
<feature type="domain" description="C2H2-type" evidence="9">
    <location>
        <begin position="429"/>
        <end position="456"/>
    </location>
</feature>
<dbReference type="STRING" id="936435.F8PIS4"/>
<dbReference type="SUPFAM" id="SSF57667">
    <property type="entry name" value="beta-beta-alpha zinc fingers"/>
    <property type="match status" value="1"/>
</dbReference>
<keyword evidence="4 7" id="KW-0863">Zinc-finger</keyword>
<feature type="domain" description="C2H2-type" evidence="9">
    <location>
        <begin position="457"/>
        <end position="481"/>
    </location>
</feature>
<dbReference type="Pfam" id="PF00096">
    <property type="entry name" value="zf-C2H2"/>
    <property type="match status" value="2"/>
</dbReference>
<comment type="subcellular location">
    <subcellularLocation>
        <location evidence="1">Nucleus</location>
    </subcellularLocation>
</comment>
<evidence type="ECO:0000256" key="4">
    <source>
        <dbReference type="ARBA" id="ARBA00022771"/>
    </source>
</evidence>
<dbReference type="GO" id="GO:0008270">
    <property type="term" value="F:zinc ion binding"/>
    <property type="evidence" value="ECO:0007669"/>
    <property type="project" value="UniProtKB-KW"/>
</dbReference>
<feature type="region of interest" description="Disordered" evidence="8">
    <location>
        <begin position="376"/>
        <end position="395"/>
    </location>
</feature>
<dbReference type="EMBL" id="GL945475">
    <property type="protein sequence ID" value="EGO03707.1"/>
    <property type="molecule type" value="Genomic_DNA"/>
</dbReference>
<evidence type="ECO:0000256" key="7">
    <source>
        <dbReference type="PROSITE-ProRule" id="PRU00042"/>
    </source>
</evidence>
<dbReference type="InterPro" id="IPR013087">
    <property type="entry name" value="Znf_C2H2_type"/>
</dbReference>
<feature type="region of interest" description="Disordered" evidence="8">
    <location>
        <begin position="122"/>
        <end position="146"/>
    </location>
</feature>
<dbReference type="Proteomes" id="UP000008063">
    <property type="component" value="Unassembled WGS sequence"/>
</dbReference>
<evidence type="ECO:0000256" key="6">
    <source>
        <dbReference type="ARBA" id="ARBA00023242"/>
    </source>
</evidence>
<dbReference type="HOGENOM" id="CLU_455730_0_0_1"/>
<dbReference type="InParanoid" id="F8PIS4"/>
<accession>F8PIS4</accession>
<evidence type="ECO:0000256" key="8">
    <source>
        <dbReference type="SAM" id="MobiDB-lite"/>
    </source>
</evidence>
<dbReference type="Gene3D" id="3.30.160.60">
    <property type="entry name" value="Classic Zinc Finger"/>
    <property type="match status" value="2"/>
</dbReference>
<proteinExistence type="predicted"/>
<dbReference type="PANTHER" id="PTHR24394">
    <property type="entry name" value="ZINC FINGER PROTEIN"/>
    <property type="match status" value="1"/>
</dbReference>
<evidence type="ECO:0000256" key="3">
    <source>
        <dbReference type="ARBA" id="ARBA00022737"/>
    </source>
</evidence>
<evidence type="ECO:0000256" key="2">
    <source>
        <dbReference type="ARBA" id="ARBA00022723"/>
    </source>
</evidence>
<keyword evidence="2" id="KW-0479">Metal-binding</keyword>
<dbReference type="GO" id="GO:0000981">
    <property type="term" value="F:DNA-binding transcription factor activity, RNA polymerase II-specific"/>
    <property type="evidence" value="ECO:0007669"/>
    <property type="project" value="TreeGrafter"/>
</dbReference>
<reference evidence="11" key="1">
    <citation type="journal article" date="2011" name="Science">
        <title>The plant cell wall-decomposing machinery underlies the functional diversity of forest fungi.</title>
        <authorList>
            <person name="Eastwood D.C."/>
            <person name="Floudas D."/>
            <person name="Binder M."/>
            <person name="Majcherczyk A."/>
            <person name="Schneider P."/>
            <person name="Aerts A."/>
            <person name="Asiegbu F.O."/>
            <person name="Baker S.E."/>
            <person name="Barry K."/>
            <person name="Bendiksby M."/>
            <person name="Blumentritt M."/>
            <person name="Coutinho P.M."/>
            <person name="Cullen D."/>
            <person name="de Vries R.P."/>
            <person name="Gathman A."/>
            <person name="Goodell B."/>
            <person name="Henrissat B."/>
            <person name="Ihrmark K."/>
            <person name="Kauserud H."/>
            <person name="Kohler A."/>
            <person name="LaButti K."/>
            <person name="Lapidus A."/>
            <person name="Lavin J.L."/>
            <person name="Lee Y.-H."/>
            <person name="Lindquist E."/>
            <person name="Lilly W."/>
            <person name="Lucas S."/>
            <person name="Morin E."/>
            <person name="Murat C."/>
            <person name="Oguiza J.A."/>
            <person name="Park J."/>
            <person name="Pisabarro A.G."/>
            <person name="Riley R."/>
            <person name="Rosling A."/>
            <person name="Salamov A."/>
            <person name="Schmidt O."/>
            <person name="Schmutz J."/>
            <person name="Skrede I."/>
            <person name="Stenlid J."/>
            <person name="Wiebenga A."/>
            <person name="Xie X."/>
            <person name="Kuees U."/>
            <person name="Hibbett D.S."/>
            <person name="Hoffmeister D."/>
            <person name="Hoegberg N."/>
            <person name="Martin F."/>
            <person name="Grigoriev I.V."/>
            <person name="Watkinson S.C."/>
        </authorList>
    </citation>
    <scope>NUCLEOTIDE SEQUENCE [LARGE SCALE GENOMIC DNA]</scope>
    <source>
        <strain evidence="11">strain S7.3</strain>
    </source>
</reference>
<protein>
    <recommendedName>
        <fullName evidence="9">C2H2-type domain-containing protein</fullName>
    </recommendedName>
</protein>
<organism evidence="11">
    <name type="scientific">Serpula lacrymans var. lacrymans (strain S7.3)</name>
    <name type="common">Dry rot fungus</name>
    <dbReference type="NCBI Taxonomy" id="936435"/>
    <lineage>
        <taxon>Eukaryota</taxon>
        <taxon>Fungi</taxon>
        <taxon>Dikarya</taxon>
        <taxon>Basidiomycota</taxon>
        <taxon>Agaricomycotina</taxon>
        <taxon>Agaricomycetes</taxon>
        <taxon>Agaricomycetidae</taxon>
        <taxon>Boletales</taxon>
        <taxon>Coniophorineae</taxon>
        <taxon>Serpulaceae</taxon>
        <taxon>Serpula</taxon>
    </lineage>
</organism>
<keyword evidence="11" id="KW-1185">Reference proteome</keyword>
<sequence>MPNSTALAQISVMSHWPMTIPFEKGRDDTTMGKCSSLASAHLSGERFCPPTSQNLMEDTGDRAILQATNQPYETLPFHFNQRQNTKYNYEYSSSISSASPSYIINQYHESVFEQQDIPNFTSSRSGADSTCLQLDNAPPESEPSNYKPLPSNPCHYTCHSYPESSQRTAISYPSQNRHYESSNSAFRVLINCANHGMSTLSIRKDEGDFRRGLPTAETGDDNANSDMHVLSLSASNIDDLCNVPCSFDPHSHPPTLTSLSFNDSTPSFLSNTTSDDEYESEAPTDMLQMMGVFQARNYNPFSLPLLPLTPIIMAFQLHPDALQRVYGPELYSLAGPLFSPNNDSIIEDDTYSHRFSMQPPPSVDFYGRSLSTSSFDTRRPVPGFNPTSPIPPYMRDARPPYFGDSTVTRLQISAQNTTEHKVQKRSKMHQCKVCSKMFPRPSGLATHMNSHSGAKPFECSVPHCNKKFAVRSNAKRHLRTHGINPSSCDTSPPHQQYTVKFEESQVNPEDHDFGTTPSKYRWMPPSQGLATRTGSSVNWLKSVPSMELRQGESSSSTYYTRLATQSGASSSELGSSDGYEDIYSFASAEEYPYPARQVG</sequence>
<keyword evidence="3" id="KW-0677">Repeat</keyword>
<dbReference type="InterPro" id="IPR036236">
    <property type="entry name" value="Znf_C2H2_sf"/>
</dbReference>
<dbReference type="SMART" id="SM00355">
    <property type="entry name" value="ZnF_C2H2"/>
    <property type="match status" value="2"/>
</dbReference>
<evidence type="ECO:0000313" key="11">
    <source>
        <dbReference type="Proteomes" id="UP000008063"/>
    </source>
</evidence>
<name>F8PIS4_SERL3</name>
<keyword evidence="5" id="KW-0862">Zinc</keyword>
<keyword evidence="6" id="KW-0539">Nucleus</keyword>
<dbReference type="AlphaFoldDB" id="F8PIS4"/>
<dbReference type="eggNOG" id="KOG1721">
    <property type="taxonomic scope" value="Eukaryota"/>
</dbReference>
<evidence type="ECO:0000313" key="10">
    <source>
        <dbReference type="EMBL" id="EGO03707.1"/>
    </source>
</evidence>
<evidence type="ECO:0000256" key="5">
    <source>
        <dbReference type="ARBA" id="ARBA00022833"/>
    </source>
</evidence>
<evidence type="ECO:0000259" key="9">
    <source>
        <dbReference type="PROSITE" id="PS50157"/>
    </source>
</evidence>
<feature type="compositionally biased region" description="Polar residues" evidence="8">
    <location>
        <begin position="122"/>
        <end position="133"/>
    </location>
</feature>
<dbReference type="GO" id="GO:0005634">
    <property type="term" value="C:nucleus"/>
    <property type="evidence" value="ECO:0007669"/>
    <property type="project" value="UniProtKB-SubCell"/>
</dbReference>
<dbReference type="PANTHER" id="PTHR24394:SF29">
    <property type="entry name" value="MYONEURIN"/>
    <property type="match status" value="1"/>
</dbReference>
<evidence type="ECO:0000256" key="1">
    <source>
        <dbReference type="ARBA" id="ARBA00004123"/>
    </source>
</evidence>
<dbReference type="OrthoDB" id="6077919at2759"/>
<dbReference type="PROSITE" id="PS00028">
    <property type="entry name" value="ZINC_FINGER_C2H2_1"/>
    <property type="match status" value="2"/>
</dbReference>